<dbReference type="Gramene" id="OQU92612">
    <property type="protein sequence ID" value="OQU92612"/>
    <property type="gene ID" value="SORBI_3001G375900"/>
</dbReference>
<evidence type="ECO:0000256" key="1">
    <source>
        <dbReference type="SAM" id="MobiDB-lite"/>
    </source>
</evidence>
<accession>A0A1Z5S9K1</accession>
<dbReference type="Proteomes" id="UP000000768">
    <property type="component" value="Chromosome 1"/>
</dbReference>
<feature type="region of interest" description="Disordered" evidence="1">
    <location>
        <begin position="26"/>
        <end position="57"/>
    </location>
</feature>
<dbReference type="EMBL" id="CM000760">
    <property type="protein sequence ID" value="OQU92612.1"/>
    <property type="molecule type" value="Genomic_DNA"/>
</dbReference>
<dbReference type="AlphaFoldDB" id="A0A1Z5S9K1"/>
<reference evidence="3" key="2">
    <citation type="journal article" date="2018" name="Plant J.">
        <title>The Sorghum bicolor reference genome: improved assembly, gene annotations, a transcriptome atlas, and signatures of genome organization.</title>
        <authorList>
            <person name="McCormick R.F."/>
            <person name="Truong S.K."/>
            <person name="Sreedasyam A."/>
            <person name="Jenkins J."/>
            <person name="Shu S."/>
            <person name="Sims D."/>
            <person name="Kennedy M."/>
            <person name="Amirebrahimi M."/>
            <person name="Weers B.D."/>
            <person name="McKinley B."/>
            <person name="Mattison A."/>
            <person name="Morishige D.T."/>
            <person name="Grimwood J."/>
            <person name="Schmutz J."/>
            <person name="Mullet J.E."/>
        </authorList>
    </citation>
    <scope>NUCLEOTIDE SEQUENCE [LARGE SCALE GENOMIC DNA]</scope>
    <source>
        <strain evidence="3">cv. BTx623</strain>
    </source>
</reference>
<dbReference type="STRING" id="4558.A0A1Z5S9K1"/>
<feature type="compositionally biased region" description="Acidic residues" evidence="1">
    <location>
        <begin position="33"/>
        <end position="57"/>
    </location>
</feature>
<protein>
    <submittedName>
        <fullName evidence="2">Uncharacterized protein</fullName>
    </submittedName>
</protein>
<organism evidence="2 3">
    <name type="scientific">Sorghum bicolor</name>
    <name type="common">Sorghum</name>
    <name type="synonym">Sorghum vulgare</name>
    <dbReference type="NCBI Taxonomy" id="4558"/>
    <lineage>
        <taxon>Eukaryota</taxon>
        <taxon>Viridiplantae</taxon>
        <taxon>Streptophyta</taxon>
        <taxon>Embryophyta</taxon>
        <taxon>Tracheophyta</taxon>
        <taxon>Spermatophyta</taxon>
        <taxon>Magnoliopsida</taxon>
        <taxon>Liliopsida</taxon>
        <taxon>Poales</taxon>
        <taxon>Poaceae</taxon>
        <taxon>PACMAD clade</taxon>
        <taxon>Panicoideae</taxon>
        <taxon>Andropogonodae</taxon>
        <taxon>Andropogoneae</taxon>
        <taxon>Sorghinae</taxon>
        <taxon>Sorghum</taxon>
    </lineage>
</organism>
<gene>
    <name evidence="2" type="ORF">SORBI_3001G375900</name>
</gene>
<name>A0A1Z5S9K1_SORBI</name>
<reference evidence="2 3" key="1">
    <citation type="journal article" date="2009" name="Nature">
        <title>The Sorghum bicolor genome and the diversification of grasses.</title>
        <authorList>
            <person name="Paterson A.H."/>
            <person name="Bowers J.E."/>
            <person name="Bruggmann R."/>
            <person name="Dubchak I."/>
            <person name="Grimwood J."/>
            <person name="Gundlach H."/>
            <person name="Haberer G."/>
            <person name="Hellsten U."/>
            <person name="Mitros T."/>
            <person name="Poliakov A."/>
            <person name="Schmutz J."/>
            <person name="Spannagl M."/>
            <person name="Tang H."/>
            <person name="Wang X."/>
            <person name="Wicker T."/>
            <person name="Bharti A.K."/>
            <person name="Chapman J."/>
            <person name="Feltus F.A."/>
            <person name="Gowik U."/>
            <person name="Grigoriev I.V."/>
            <person name="Lyons E."/>
            <person name="Maher C.A."/>
            <person name="Martis M."/>
            <person name="Narechania A."/>
            <person name="Otillar R.P."/>
            <person name="Penning B.W."/>
            <person name="Salamov A.A."/>
            <person name="Wang Y."/>
            <person name="Zhang L."/>
            <person name="Carpita N.C."/>
            <person name="Freeling M."/>
            <person name="Gingle A.R."/>
            <person name="Hash C.T."/>
            <person name="Keller B."/>
            <person name="Klein P."/>
            <person name="Kresovich S."/>
            <person name="McCann M.C."/>
            <person name="Ming R."/>
            <person name="Peterson D.G."/>
            <person name="Mehboob-ur-Rahman"/>
            <person name="Ware D."/>
            <person name="Westhoff P."/>
            <person name="Mayer K.F."/>
            <person name="Messing J."/>
            <person name="Rokhsar D.S."/>
        </authorList>
    </citation>
    <scope>NUCLEOTIDE SEQUENCE [LARGE SCALE GENOMIC DNA]</scope>
    <source>
        <strain evidence="3">cv. BTx623</strain>
    </source>
</reference>
<sequence>MRLVKVEAGLCSGDVLYPWPAEKEVVGKNGTETGEEVGQEDEDNAEATDESEDEMEV</sequence>
<dbReference type="InParanoid" id="A0A1Z5S9K1"/>
<evidence type="ECO:0000313" key="3">
    <source>
        <dbReference type="Proteomes" id="UP000000768"/>
    </source>
</evidence>
<dbReference type="eggNOG" id="KOG2963">
    <property type="taxonomic scope" value="Eukaryota"/>
</dbReference>
<proteinExistence type="predicted"/>
<keyword evidence="3" id="KW-1185">Reference proteome</keyword>
<evidence type="ECO:0000313" key="2">
    <source>
        <dbReference type="EMBL" id="OQU92612.1"/>
    </source>
</evidence>